<evidence type="ECO:0000256" key="1">
    <source>
        <dbReference type="SAM" id="MobiDB-lite"/>
    </source>
</evidence>
<accession>A0ABP0IBX0</accession>
<keyword evidence="3" id="KW-1185">Reference proteome</keyword>
<dbReference type="Proteomes" id="UP001642464">
    <property type="component" value="Unassembled WGS sequence"/>
</dbReference>
<comment type="caution">
    <text evidence="2">The sequence shown here is derived from an EMBL/GenBank/DDBJ whole genome shotgun (WGS) entry which is preliminary data.</text>
</comment>
<organism evidence="2 3">
    <name type="scientific">Durusdinium trenchii</name>
    <dbReference type="NCBI Taxonomy" id="1381693"/>
    <lineage>
        <taxon>Eukaryota</taxon>
        <taxon>Sar</taxon>
        <taxon>Alveolata</taxon>
        <taxon>Dinophyceae</taxon>
        <taxon>Suessiales</taxon>
        <taxon>Symbiodiniaceae</taxon>
        <taxon>Durusdinium</taxon>
    </lineage>
</organism>
<gene>
    <name evidence="2" type="ORF">SCF082_LOCUS5831</name>
</gene>
<evidence type="ECO:0000313" key="3">
    <source>
        <dbReference type="Proteomes" id="UP001642464"/>
    </source>
</evidence>
<name>A0ABP0IBX0_9DINO</name>
<proteinExistence type="predicted"/>
<feature type="non-terminal residue" evidence="2">
    <location>
        <position position="994"/>
    </location>
</feature>
<dbReference type="InterPro" id="IPR043502">
    <property type="entry name" value="DNA/RNA_pol_sf"/>
</dbReference>
<sequence>MASSTLESEAAFVERAKQVGVDQWLIDKIVEKNFARFGRFAFSVAYTPQHPDDRPFKTFIQSLAEADVDDDQFASLRRLFFEAHTMALADVRSRVEATPDPAVATKKLPTAERVSRQADQEQRLGGIIFNPNTIPSNHLVDLFVEMCETGVLTYVKPEQCCSRALEVNSIKKDPAISTDASGMLKMGSKPNEPTCEANTELKLRSAWQRRSLAMDLSGIASFDVIETWVQYLFQQLVKEQPRGFSKISLQQILDCDKALFVQASHTTMGKLQSTPPAKKPLDQAILQWKTSNEVLQYLTPLPSVKHHEPPGEPSSRMSKAPKVDKAAKAGNKPAGKTSPPPAKLNVPDGCVSHDDKNRPLCFGFQTGKCRFKGPAGKRCARGFHLCYKKGLHDLSTAAAGRQSKRHRPLIPEYHHVKQLPVGAELPEGPKVLPPHLGGGVLEEDTGGTAEDGDTGARPLEKHNKVGFLHTPKQFLSMALTVGHPMDTVEHLEQVTKQALDFILRYPPDLVVVKRKKNLLRARLFATMLQHEEAKLHAEMPASLAKVLKPKRILVWKRLLEHYGYDDMGVVDLMRKGVPLVGKHDDPPCYPPLLKPATLTEPDLRASAVWRRRAIVGRTRPTDDPKHIEHLEETAEEELQAGFVEGPFTSEGQVTAYFGHDRWSVIRRFVLVQGAEMKLRPIDDCLEAQLNFGYTSTSYLKLQDIDYIAGLVLKITRAVSSGQQRFGSGRWQGKCLDLSKAYKQMAVLDEHRDLAVLFFHDASGNPKYYVANSLIFGSTAAVYAFNRVSRSLWYLFNKMLLVPCGVFYDDFPLFSPEELSTNAAESVSELLDLLGWAHARSAPKGKPFDTSFQVLGCVINLEDVSHGSFVLENKPGRVDRICEQLRQAGDAGFLSVHQSQVLHGLMRYACGFFAGKHLHPVCSEIMHRGGAQSASGLKGFCEYAIGELGRCKPRVVRAISNTQPILVFTDGSWDGTRGGLGAAVIDTSSRCRWVF</sequence>
<dbReference type="EMBL" id="CAXAMM010003197">
    <property type="protein sequence ID" value="CAK8998899.1"/>
    <property type="molecule type" value="Genomic_DNA"/>
</dbReference>
<evidence type="ECO:0000313" key="2">
    <source>
        <dbReference type="EMBL" id="CAK8998899.1"/>
    </source>
</evidence>
<protein>
    <submittedName>
        <fullName evidence="2">Uncharacterized protein</fullName>
    </submittedName>
</protein>
<reference evidence="2 3" key="1">
    <citation type="submission" date="2024-02" db="EMBL/GenBank/DDBJ databases">
        <authorList>
            <person name="Chen Y."/>
            <person name="Shah S."/>
            <person name="Dougan E. K."/>
            <person name="Thang M."/>
            <person name="Chan C."/>
        </authorList>
    </citation>
    <scope>NUCLEOTIDE SEQUENCE [LARGE SCALE GENOMIC DNA]</scope>
</reference>
<feature type="region of interest" description="Disordered" evidence="1">
    <location>
        <begin position="302"/>
        <end position="345"/>
    </location>
</feature>
<dbReference type="SUPFAM" id="SSF56672">
    <property type="entry name" value="DNA/RNA polymerases"/>
    <property type="match status" value="1"/>
</dbReference>